<dbReference type="Pfam" id="PF13174">
    <property type="entry name" value="TPR_6"/>
    <property type="match status" value="3"/>
</dbReference>
<dbReference type="PANTHER" id="PTHR44186:SF1">
    <property type="entry name" value="BARDET-BIEDL SYNDROME 4 PROTEIN"/>
    <property type="match status" value="1"/>
</dbReference>
<evidence type="ECO:0000313" key="4">
    <source>
        <dbReference type="EMBL" id="MFB5946599.1"/>
    </source>
</evidence>
<evidence type="ECO:0000313" key="5">
    <source>
        <dbReference type="Proteomes" id="UP001580928"/>
    </source>
</evidence>
<dbReference type="PANTHER" id="PTHR44186">
    <property type="match status" value="1"/>
</dbReference>
<dbReference type="Gene3D" id="1.25.40.10">
    <property type="entry name" value="Tetratricopeptide repeat domain"/>
    <property type="match status" value="4"/>
</dbReference>
<protein>
    <submittedName>
        <fullName evidence="4">Tetratricopeptide repeat protein</fullName>
    </submittedName>
</protein>
<dbReference type="Proteomes" id="UP001580928">
    <property type="component" value="Unassembled WGS sequence"/>
</dbReference>
<evidence type="ECO:0000256" key="3">
    <source>
        <dbReference type="SAM" id="MobiDB-lite"/>
    </source>
</evidence>
<keyword evidence="1" id="KW-0677">Repeat</keyword>
<accession>A0ABV5CGD5</accession>
<reference evidence="4 5" key="1">
    <citation type="submission" date="2024-04" db="EMBL/GenBank/DDBJ databases">
        <title>Albibacterium profundi sp. nov., isolated from sediment of the Challenger Deep of Mariana Trench.</title>
        <authorList>
            <person name="Wang Y."/>
        </authorList>
    </citation>
    <scope>NUCLEOTIDE SEQUENCE [LARGE SCALE GENOMIC DNA]</scope>
    <source>
        <strain evidence="4 5">RHL897</strain>
    </source>
</reference>
<organism evidence="4 5">
    <name type="scientific">Albibacterium profundi</name>
    <dbReference type="NCBI Taxonomy" id="3134906"/>
    <lineage>
        <taxon>Bacteria</taxon>
        <taxon>Pseudomonadati</taxon>
        <taxon>Bacteroidota</taxon>
        <taxon>Sphingobacteriia</taxon>
        <taxon>Sphingobacteriales</taxon>
        <taxon>Sphingobacteriaceae</taxon>
        <taxon>Albibacterium</taxon>
    </lineage>
</organism>
<evidence type="ECO:0000256" key="1">
    <source>
        <dbReference type="ARBA" id="ARBA00022737"/>
    </source>
</evidence>
<name>A0ABV5CGD5_9SPHI</name>
<proteinExistence type="predicted"/>
<feature type="region of interest" description="Disordered" evidence="3">
    <location>
        <begin position="33"/>
        <end position="69"/>
    </location>
</feature>
<dbReference type="SMART" id="SM00028">
    <property type="entry name" value="TPR"/>
    <property type="match status" value="7"/>
</dbReference>
<feature type="compositionally biased region" description="Low complexity" evidence="3">
    <location>
        <begin position="33"/>
        <end position="54"/>
    </location>
</feature>
<dbReference type="Pfam" id="PF13432">
    <property type="entry name" value="TPR_16"/>
    <property type="match status" value="2"/>
</dbReference>
<sequence length="859" mass="97628">MILKERIGFNYLKYVLTSIFAVLVVTGYAQEQEQQEQQEGQQQEQQEPLEEQQQPGVQPSEQPTPGQPFMESMDVVREYRPILADAVKIRRSPDMNFDREALNIELRQIAAATYFGLHRYKPAYYGIVLKRHPDAARNNIDNYRIGSLAYQAHEYERATSIMNKVEATDAFYQSAIITLGHIALETDDKEGARNAFAKASTLDFDPILKMDGLYNYAKILYEMDSVQAALKVVQEYMAQEYADSDPDDEETETKETLSADILLGTSNFHAGVSLLEMFENREPEADVIYQKATYYRGLEFYNERAFENSISMFMRSEKFPIDKKMGALATYWKAEAMYEVRKYGEAVENFSRFLKLPIARNTDVYNYANYGLAYAAFRNNSFGMAADYFERFLAGEGSAIEENVLHDVTARLGDSYLAVGDYGRANQYYDQLIDSQAPNQDYALFQRGIIYGLQGDNETKLSIMRSVVEKFPGSNYADDVAFEIPYTSFTEGDYDTAIEGLQKMIEQYPRSSYVPRALMTIGLVQYNKRDNEAAKATFQRVVEEHTATAEAAAALRSIENIYLDEGDTTSYINYATNVNLSDLSPAEQDNMAFQVANSLFSRRAYGAAVEAINAYFDKFPKPRQEKHARYIRGVSLYHTGHPEEALHDLNIILNDWTSQYTENTLLTVAALYIDLEEYNEAIVHLKKLELTSEYKVHYGYAVSNLMVCYFEMGDLAQAADYAMLVKNYDQSTDAEIAKAYLYEAKIMFQEGNVEPAMEALNQAAQKSQSAASAEARYRIGQMQYDSKKYDEALKSAFDVINNMGSNDYWVAKSFVLLADAYSGKGDTFQAKSTLESIIENYEGDDDVIPSAKERLQKLK</sequence>
<dbReference type="SUPFAM" id="SSF48452">
    <property type="entry name" value="TPR-like"/>
    <property type="match status" value="4"/>
</dbReference>
<dbReference type="RefSeq" id="WP_375558129.1">
    <property type="nucleotide sequence ID" value="NZ_JBBVGT010000003.1"/>
</dbReference>
<feature type="compositionally biased region" description="Polar residues" evidence="3">
    <location>
        <begin position="55"/>
        <end position="64"/>
    </location>
</feature>
<evidence type="ECO:0000256" key="2">
    <source>
        <dbReference type="ARBA" id="ARBA00022803"/>
    </source>
</evidence>
<dbReference type="InterPro" id="IPR011990">
    <property type="entry name" value="TPR-like_helical_dom_sf"/>
</dbReference>
<gene>
    <name evidence="4" type="ORF">WKR92_12245</name>
</gene>
<keyword evidence="5" id="KW-1185">Reference proteome</keyword>
<comment type="caution">
    <text evidence="4">The sequence shown here is derived from an EMBL/GenBank/DDBJ whole genome shotgun (WGS) entry which is preliminary data.</text>
</comment>
<dbReference type="EMBL" id="JBBVGT010000003">
    <property type="protein sequence ID" value="MFB5946599.1"/>
    <property type="molecule type" value="Genomic_DNA"/>
</dbReference>
<dbReference type="InterPro" id="IPR019734">
    <property type="entry name" value="TPR_rpt"/>
</dbReference>
<keyword evidence="2" id="KW-0802">TPR repeat</keyword>